<evidence type="ECO:0000313" key="1">
    <source>
        <dbReference type="EMBL" id="KAJ8108411.1"/>
    </source>
</evidence>
<comment type="caution">
    <text evidence="1">The sequence shown here is derived from an EMBL/GenBank/DDBJ whole genome shotgun (WGS) entry which is preliminary data.</text>
</comment>
<accession>A0ACC2HZ89</accession>
<dbReference type="Proteomes" id="UP001153331">
    <property type="component" value="Unassembled WGS sequence"/>
</dbReference>
<proteinExistence type="predicted"/>
<keyword evidence="2" id="KW-1185">Reference proteome</keyword>
<organism evidence="1 2">
    <name type="scientific">Boeremia exigua</name>
    <dbReference type="NCBI Taxonomy" id="749465"/>
    <lineage>
        <taxon>Eukaryota</taxon>
        <taxon>Fungi</taxon>
        <taxon>Dikarya</taxon>
        <taxon>Ascomycota</taxon>
        <taxon>Pezizomycotina</taxon>
        <taxon>Dothideomycetes</taxon>
        <taxon>Pleosporomycetidae</taxon>
        <taxon>Pleosporales</taxon>
        <taxon>Pleosporineae</taxon>
        <taxon>Didymellaceae</taxon>
        <taxon>Boeremia</taxon>
    </lineage>
</organism>
<sequence length="339" mass="37731">MVPSQPIVQTRSLYWLQLECHNSTLQSKSKLQATPPLSVKMHHSKTDMVSSTLDKSRLLFVPQLPELSFLVNGGPLTSHPPQLPEPPSTLRRSNAVRVPPTTNSAQMSSTILTATDIESAAVPEPPANHDNNRRRRQSPVRNFSLPTHHPEQPRTAARYYTSALSEDEHAALARGDINHNLISWTQKDLTLAQQSSRDLMPLQMYAGPDNQTCIIPLIIVTEGQSQGTHIRQLRQQLHASRPGGAPSCLPVQSGPIARARAQANSRTADDYFSGNHRPISCRPSRQVFADESHARSFLANEVTTYRPSRQTTFGTFLTPHPSGKGEVYRDSQNAERRRR</sequence>
<evidence type="ECO:0000313" key="2">
    <source>
        <dbReference type="Proteomes" id="UP001153331"/>
    </source>
</evidence>
<protein>
    <submittedName>
        <fullName evidence="1">Uncharacterized protein</fullName>
    </submittedName>
</protein>
<reference evidence="1" key="1">
    <citation type="submission" date="2022-11" db="EMBL/GenBank/DDBJ databases">
        <title>Genome Sequence of Boeremia exigua.</title>
        <authorList>
            <person name="Buettner E."/>
        </authorList>
    </citation>
    <scope>NUCLEOTIDE SEQUENCE</scope>
    <source>
        <strain evidence="1">CU02</strain>
    </source>
</reference>
<name>A0ACC2HZ89_9PLEO</name>
<gene>
    <name evidence="1" type="ORF">OPT61_g8191</name>
</gene>
<dbReference type="EMBL" id="JAPHNI010000752">
    <property type="protein sequence ID" value="KAJ8108411.1"/>
    <property type="molecule type" value="Genomic_DNA"/>
</dbReference>